<organism evidence="1">
    <name type="scientific">Streptomyces sp. SID14436</name>
    <dbReference type="NCBI Taxonomy" id="2706070"/>
    <lineage>
        <taxon>Bacteria</taxon>
        <taxon>Bacillati</taxon>
        <taxon>Actinomycetota</taxon>
        <taxon>Actinomycetes</taxon>
        <taxon>Kitasatosporales</taxon>
        <taxon>Streptomycetaceae</taxon>
        <taxon>Streptomyces</taxon>
    </lineage>
</organism>
<dbReference type="EMBL" id="JAAGMD010000481">
    <property type="protein sequence ID" value="NEA87618.1"/>
    <property type="molecule type" value="Genomic_DNA"/>
</dbReference>
<dbReference type="AlphaFoldDB" id="A0A6G3QVU1"/>
<name>A0A6G3QVU1_9ACTN</name>
<proteinExistence type="predicted"/>
<evidence type="ECO:0008006" key="2">
    <source>
        <dbReference type="Google" id="ProtNLM"/>
    </source>
</evidence>
<reference evidence="1" key="1">
    <citation type="submission" date="2020-01" db="EMBL/GenBank/DDBJ databases">
        <title>Insect and environment-associated Actinomycetes.</title>
        <authorList>
            <person name="Currrie C."/>
            <person name="Chevrette M."/>
            <person name="Carlson C."/>
            <person name="Stubbendieck R."/>
            <person name="Wendt-Pienkowski E."/>
        </authorList>
    </citation>
    <scope>NUCLEOTIDE SEQUENCE</scope>
    <source>
        <strain evidence="1">SID14436</strain>
    </source>
</reference>
<sequence length="229" mass="24247">MVRAAARNNAEWCAVMSGAHGVPSSFGAQSWAAPTRTPPYYPDAVTLVPDADPTELLNRIDCTAPGATIKDSFADLDLTGAGFHILFEAQWIHRPASAPAVASDVPWSVVDTAPALHTWAQAWDNAQGNADLFHPELLNDPATTVLAGHATDGTVIAGAVASRSDHVVGISNVFARNDDLDTAWPMILNAAQTLFPGHPLVGYELTTDLEAALHHGFEPIGALRIWLCG</sequence>
<evidence type="ECO:0000313" key="1">
    <source>
        <dbReference type="EMBL" id="NEA87618.1"/>
    </source>
</evidence>
<gene>
    <name evidence="1" type="ORF">G3I53_16630</name>
</gene>
<protein>
    <recommendedName>
        <fullName evidence="2">GNAT family N-acetyltransferase</fullName>
    </recommendedName>
</protein>
<accession>A0A6G3QVU1</accession>
<comment type="caution">
    <text evidence="1">The sequence shown here is derived from an EMBL/GenBank/DDBJ whole genome shotgun (WGS) entry which is preliminary data.</text>
</comment>